<feature type="domain" description="HTH arsR-type" evidence="4">
    <location>
        <begin position="1"/>
        <end position="94"/>
    </location>
</feature>
<evidence type="ECO:0000259" key="4">
    <source>
        <dbReference type="PROSITE" id="PS50987"/>
    </source>
</evidence>
<dbReference type="EMBL" id="SDHZ01000002">
    <property type="protein sequence ID" value="RXK83876.1"/>
    <property type="molecule type" value="Genomic_DNA"/>
</dbReference>
<dbReference type="Pfam" id="PF12840">
    <property type="entry name" value="HTH_20"/>
    <property type="match status" value="1"/>
</dbReference>
<dbReference type="RefSeq" id="WP_129004928.1">
    <property type="nucleotide sequence ID" value="NZ_SDHZ01000002.1"/>
</dbReference>
<dbReference type="SUPFAM" id="SSF46785">
    <property type="entry name" value="Winged helix' DNA-binding domain"/>
    <property type="match status" value="1"/>
</dbReference>
<dbReference type="InterPro" id="IPR051081">
    <property type="entry name" value="HTH_MetalResp_TranReg"/>
</dbReference>
<dbReference type="OrthoDB" id="9798835at2"/>
<dbReference type="PRINTS" id="PR00778">
    <property type="entry name" value="HTHARSR"/>
</dbReference>
<dbReference type="InterPro" id="IPR001845">
    <property type="entry name" value="HTH_ArsR_DNA-bd_dom"/>
</dbReference>
<keyword evidence="1" id="KW-0805">Transcription regulation</keyword>
<protein>
    <submittedName>
        <fullName evidence="5">ArsR family transcriptional regulator</fullName>
    </submittedName>
</protein>
<keyword evidence="2" id="KW-0238">DNA-binding</keyword>
<dbReference type="PROSITE" id="PS50987">
    <property type="entry name" value="HTH_ARSR_2"/>
    <property type="match status" value="1"/>
</dbReference>
<evidence type="ECO:0000313" key="5">
    <source>
        <dbReference type="EMBL" id="RXK83876.1"/>
    </source>
</evidence>
<proteinExistence type="predicted"/>
<dbReference type="AlphaFoldDB" id="A0A4Q1D747"/>
<dbReference type="GO" id="GO:0003677">
    <property type="term" value="F:DNA binding"/>
    <property type="evidence" value="ECO:0007669"/>
    <property type="project" value="UniProtKB-KW"/>
</dbReference>
<reference evidence="5 6" key="1">
    <citation type="submission" date="2019-01" db="EMBL/GenBank/DDBJ databases">
        <title>Filimonas sp. strain TTM-71.</title>
        <authorList>
            <person name="Chen W.-M."/>
        </authorList>
    </citation>
    <scope>NUCLEOTIDE SEQUENCE [LARGE SCALE GENOMIC DNA]</scope>
    <source>
        <strain evidence="5 6">TTM-71</strain>
    </source>
</reference>
<evidence type="ECO:0000256" key="1">
    <source>
        <dbReference type="ARBA" id="ARBA00023015"/>
    </source>
</evidence>
<dbReference type="PANTHER" id="PTHR33154">
    <property type="entry name" value="TRANSCRIPTIONAL REGULATOR, ARSR FAMILY"/>
    <property type="match status" value="1"/>
</dbReference>
<evidence type="ECO:0000256" key="3">
    <source>
        <dbReference type="ARBA" id="ARBA00023163"/>
    </source>
</evidence>
<keyword evidence="3" id="KW-0804">Transcription</keyword>
<comment type="caution">
    <text evidence="5">The sequence shown here is derived from an EMBL/GenBank/DDBJ whole genome shotgun (WGS) entry which is preliminary data.</text>
</comment>
<dbReference type="Gene3D" id="1.10.10.10">
    <property type="entry name" value="Winged helix-like DNA-binding domain superfamily/Winged helix DNA-binding domain"/>
    <property type="match status" value="1"/>
</dbReference>
<dbReference type="PANTHER" id="PTHR33154:SF33">
    <property type="entry name" value="TRANSCRIPTIONAL REPRESSOR SDPR"/>
    <property type="match status" value="1"/>
</dbReference>
<evidence type="ECO:0000256" key="2">
    <source>
        <dbReference type="ARBA" id="ARBA00023125"/>
    </source>
</evidence>
<dbReference type="InterPro" id="IPR036388">
    <property type="entry name" value="WH-like_DNA-bd_sf"/>
</dbReference>
<gene>
    <name evidence="5" type="ORF">ESB13_17555</name>
</gene>
<name>A0A4Q1D747_9BACT</name>
<evidence type="ECO:0000313" key="6">
    <source>
        <dbReference type="Proteomes" id="UP000290545"/>
    </source>
</evidence>
<dbReference type="InterPro" id="IPR011991">
    <property type="entry name" value="ArsR-like_HTH"/>
</dbReference>
<dbReference type="NCBIfam" id="NF033788">
    <property type="entry name" value="HTH_metalloreg"/>
    <property type="match status" value="1"/>
</dbReference>
<dbReference type="InterPro" id="IPR036390">
    <property type="entry name" value="WH_DNA-bd_sf"/>
</dbReference>
<organism evidence="5 6">
    <name type="scientific">Filimonas effusa</name>
    <dbReference type="NCBI Taxonomy" id="2508721"/>
    <lineage>
        <taxon>Bacteria</taxon>
        <taxon>Pseudomonadati</taxon>
        <taxon>Bacteroidota</taxon>
        <taxon>Chitinophagia</taxon>
        <taxon>Chitinophagales</taxon>
        <taxon>Chitinophagaceae</taxon>
        <taxon>Filimonas</taxon>
    </lineage>
</organism>
<dbReference type="SMART" id="SM00418">
    <property type="entry name" value="HTH_ARSR"/>
    <property type="match status" value="1"/>
</dbReference>
<sequence length="94" mass="10317">MTVNIKQVEKISKALGDANRLNILFFIARKGGCGQCSELQDVLDLAQPSVSHHIKILIEAGLIEPEKEGRNHKYTLNAEVLDGYLACLGKLKGE</sequence>
<dbReference type="Proteomes" id="UP000290545">
    <property type="component" value="Unassembled WGS sequence"/>
</dbReference>
<accession>A0A4Q1D747</accession>
<dbReference type="CDD" id="cd00090">
    <property type="entry name" value="HTH_ARSR"/>
    <property type="match status" value="1"/>
</dbReference>
<keyword evidence="6" id="KW-1185">Reference proteome</keyword>
<dbReference type="GO" id="GO:0003700">
    <property type="term" value="F:DNA-binding transcription factor activity"/>
    <property type="evidence" value="ECO:0007669"/>
    <property type="project" value="InterPro"/>
</dbReference>